<sequence>MPVAGLLTHLAVSGIYGLVWGILIHIMRRFLPAPAWLLGLAYGLLLYLVAQGLLLTAPTPLAGIPPMQFLIAHGVYGLTLGLAKQRGG</sequence>
<keyword evidence="1" id="KW-1133">Transmembrane helix</keyword>
<protein>
    <submittedName>
        <fullName evidence="2">Uncharacterized protein</fullName>
    </submittedName>
</protein>
<evidence type="ECO:0000313" key="2">
    <source>
        <dbReference type="EMBL" id="TQE97943.1"/>
    </source>
</evidence>
<proteinExistence type="predicted"/>
<comment type="caution">
    <text evidence="2">The sequence shown here is derived from an EMBL/GenBank/DDBJ whole genome shotgun (WGS) entry which is preliminary data.</text>
</comment>
<keyword evidence="3" id="KW-1185">Reference proteome</keyword>
<evidence type="ECO:0000256" key="1">
    <source>
        <dbReference type="SAM" id="Phobius"/>
    </source>
</evidence>
<name>A0A540VP53_9CHLR</name>
<organism evidence="2 3">
    <name type="scientific">Litorilinea aerophila</name>
    <dbReference type="NCBI Taxonomy" id="1204385"/>
    <lineage>
        <taxon>Bacteria</taxon>
        <taxon>Bacillati</taxon>
        <taxon>Chloroflexota</taxon>
        <taxon>Caldilineae</taxon>
        <taxon>Caldilineales</taxon>
        <taxon>Caldilineaceae</taxon>
        <taxon>Litorilinea</taxon>
    </lineage>
</organism>
<feature type="transmembrane region" description="Helical" evidence="1">
    <location>
        <begin position="63"/>
        <end position="83"/>
    </location>
</feature>
<dbReference type="Proteomes" id="UP000317371">
    <property type="component" value="Unassembled WGS sequence"/>
</dbReference>
<accession>A0A540VP53</accession>
<feature type="transmembrane region" description="Helical" evidence="1">
    <location>
        <begin position="36"/>
        <end position="57"/>
    </location>
</feature>
<gene>
    <name evidence="2" type="ORF">FKZ61_00770</name>
</gene>
<dbReference type="EMBL" id="VIGC01000001">
    <property type="protein sequence ID" value="TQE97943.1"/>
    <property type="molecule type" value="Genomic_DNA"/>
</dbReference>
<keyword evidence="1" id="KW-0812">Transmembrane</keyword>
<dbReference type="AlphaFoldDB" id="A0A540VP53"/>
<feature type="transmembrane region" description="Helical" evidence="1">
    <location>
        <begin position="6"/>
        <end position="24"/>
    </location>
</feature>
<keyword evidence="1" id="KW-0472">Membrane</keyword>
<reference evidence="2 3" key="1">
    <citation type="submission" date="2019-06" db="EMBL/GenBank/DDBJ databases">
        <title>Genome sequence of Litorilinea aerophila BAA-2444.</title>
        <authorList>
            <person name="Maclea K.S."/>
            <person name="Maurais E.G."/>
            <person name="Iannazzi L.C."/>
        </authorList>
    </citation>
    <scope>NUCLEOTIDE SEQUENCE [LARGE SCALE GENOMIC DNA]</scope>
    <source>
        <strain evidence="2 3">ATCC BAA-2444</strain>
    </source>
</reference>
<evidence type="ECO:0000313" key="3">
    <source>
        <dbReference type="Proteomes" id="UP000317371"/>
    </source>
</evidence>
<dbReference type="InParanoid" id="A0A540VP53"/>